<feature type="region of interest" description="Disordered" evidence="1">
    <location>
        <begin position="297"/>
        <end position="362"/>
    </location>
</feature>
<feature type="domain" description="Extensin-like C-terminal" evidence="2">
    <location>
        <begin position="119"/>
        <end position="294"/>
    </location>
</feature>
<gene>
    <name evidence="3" type="ORF">K6K41_00065</name>
</gene>
<dbReference type="InterPro" id="IPR009683">
    <property type="entry name" value="Extensin-like_C"/>
</dbReference>
<feature type="compositionally biased region" description="Pro residues" evidence="1">
    <location>
        <begin position="88"/>
        <end position="106"/>
    </location>
</feature>
<dbReference type="AlphaFoldDB" id="A0A9E6R9X4"/>
<dbReference type="EMBL" id="CP081869">
    <property type="protein sequence ID" value="QZO00252.1"/>
    <property type="molecule type" value="Genomic_DNA"/>
</dbReference>
<sequence length="362" mass="37304">MALLSSLQKPAPVAAPQADEDEDETPDMHVPLPPVRPGGETAAASPPPNRERLAPEGGLAPDGQGLAPDSVPIPSPRDERSAALNPEVPLPPEAPEPPKGPTPPAIELPVTSHAEDPACAALADESFAVAEQIPPIEGPGVCGGGPLVRLTGVKRKDGGLILIKPAATLRCGMAKELAEYLREDVSPSAEAAGTKLEKLEIAGSFQCRGRNGAAGGKMSEHGRANAVDLSGFGFADGKEFGIFAAELPEPVKTAAKAGACARFATVLGPGSDGFHETHLHIDLQPRRSKAKLCQWSDPEVAKAKDEDSQEAEAPKPASAKDGEPEKADAGKGEAKGASSNAQASGRKADRPDEPLPKRSETP</sequence>
<evidence type="ECO:0000259" key="2">
    <source>
        <dbReference type="Pfam" id="PF06904"/>
    </source>
</evidence>
<feature type="compositionally biased region" description="Basic and acidic residues" evidence="1">
    <location>
        <begin position="318"/>
        <end position="334"/>
    </location>
</feature>
<dbReference type="Proteomes" id="UP000825701">
    <property type="component" value="Chromosome"/>
</dbReference>
<feature type="region of interest" description="Disordered" evidence="1">
    <location>
        <begin position="1"/>
        <end position="109"/>
    </location>
</feature>
<dbReference type="KEGG" id="cmet:K6K41_00065"/>
<reference evidence="3" key="1">
    <citation type="submission" date="2021-08" db="EMBL/GenBank/DDBJ databases">
        <authorList>
            <person name="Zhang H."/>
            <person name="Xu M."/>
            <person name="Yu Z."/>
            <person name="Yang L."/>
            <person name="Cai Y."/>
        </authorList>
    </citation>
    <scope>NUCLEOTIDE SEQUENCE</scope>
    <source>
        <strain evidence="3">CHL1</strain>
    </source>
</reference>
<feature type="compositionally biased region" description="Basic and acidic residues" evidence="1">
    <location>
        <begin position="346"/>
        <end position="362"/>
    </location>
</feature>
<protein>
    <submittedName>
        <fullName evidence="3">Extensin family protein</fullName>
    </submittedName>
</protein>
<evidence type="ECO:0000313" key="4">
    <source>
        <dbReference type="Proteomes" id="UP000825701"/>
    </source>
</evidence>
<proteinExistence type="predicted"/>
<evidence type="ECO:0000256" key="1">
    <source>
        <dbReference type="SAM" id="MobiDB-lite"/>
    </source>
</evidence>
<organism evidence="3 4">
    <name type="scientific">Chenggangzhangella methanolivorans</name>
    <dbReference type="NCBI Taxonomy" id="1437009"/>
    <lineage>
        <taxon>Bacteria</taxon>
        <taxon>Pseudomonadati</taxon>
        <taxon>Pseudomonadota</taxon>
        <taxon>Alphaproteobacteria</taxon>
        <taxon>Hyphomicrobiales</taxon>
        <taxon>Methylopilaceae</taxon>
        <taxon>Chenggangzhangella</taxon>
    </lineage>
</organism>
<dbReference type="Pfam" id="PF06904">
    <property type="entry name" value="Extensin-like_C"/>
    <property type="match status" value="1"/>
</dbReference>
<dbReference type="RefSeq" id="WP_261403432.1">
    <property type="nucleotide sequence ID" value="NZ_CP081869.1"/>
</dbReference>
<name>A0A9E6R9X4_9HYPH</name>
<accession>A0A9E6R9X4</accession>
<evidence type="ECO:0000313" key="3">
    <source>
        <dbReference type="EMBL" id="QZO00252.1"/>
    </source>
</evidence>
<keyword evidence="4" id="KW-1185">Reference proteome</keyword>